<gene>
    <name evidence="2" type="ORF">GCM10023329_06170</name>
</gene>
<name>A0ABP8ZQV1_9ACTN</name>
<evidence type="ECO:0000313" key="3">
    <source>
        <dbReference type="Proteomes" id="UP001501147"/>
    </source>
</evidence>
<accession>A0ABP8ZQV1</accession>
<sequence length="91" mass="9270">MQVQVQVHMQVRTRVQMQVADTGAAGAGAAGTGAAGTGAGRAAAVRPVRPAGGRVSRPGQPPSSRWRAASSAVPRSVREPKSRSREMPPSG</sequence>
<dbReference type="EMBL" id="BAABJV010000001">
    <property type="protein sequence ID" value="GAA4763304.1"/>
    <property type="molecule type" value="Genomic_DNA"/>
</dbReference>
<evidence type="ECO:0000313" key="2">
    <source>
        <dbReference type="EMBL" id="GAA4763304.1"/>
    </source>
</evidence>
<evidence type="ECO:0000256" key="1">
    <source>
        <dbReference type="SAM" id="MobiDB-lite"/>
    </source>
</evidence>
<feature type="region of interest" description="Disordered" evidence="1">
    <location>
        <begin position="23"/>
        <end position="91"/>
    </location>
</feature>
<organism evidence="2 3">
    <name type="scientific">Streptomyces sanyensis</name>
    <dbReference type="NCBI Taxonomy" id="568869"/>
    <lineage>
        <taxon>Bacteria</taxon>
        <taxon>Bacillati</taxon>
        <taxon>Actinomycetota</taxon>
        <taxon>Actinomycetes</taxon>
        <taxon>Kitasatosporales</taxon>
        <taxon>Streptomycetaceae</taxon>
        <taxon>Streptomyces</taxon>
    </lineage>
</organism>
<feature type="compositionally biased region" description="Low complexity" evidence="1">
    <location>
        <begin position="40"/>
        <end position="75"/>
    </location>
</feature>
<proteinExistence type="predicted"/>
<keyword evidence="3" id="KW-1185">Reference proteome</keyword>
<protein>
    <submittedName>
        <fullName evidence="2">Uncharacterized protein</fullName>
    </submittedName>
</protein>
<feature type="compositionally biased region" description="Gly residues" evidence="1">
    <location>
        <begin position="25"/>
        <end position="39"/>
    </location>
</feature>
<dbReference type="Proteomes" id="UP001501147">
    <property type="component" value="Unassembled WGS sequence"/>
</dbReference>
<comment type="caution">
    <text evidence="2">The sequence shown here is derived from an EMBL/GenBank/DDBJ whole genome shotgun (WGS) entry which is preliminary data.</text>
</comment>
<reference evidence="3" key="1">
    <citation type="journal article" date="2019" name="Int. J. Syst. Evol. Microbiol.">
        <title>The Global Catalogue of Microorganisms (GCM) 10K type strain sequencing project: providing services to taxonomists for standard genome sequencing and annotation.</title>
        <authorList>
            <consortium name="The Broad Institute Genomics Platform"/>
            <consortium name="The Broad Institute Genome Sequencing Center for Infectious Disease"/>
            <person name="Wu L."/>
            <person name="Ma J."/>
        </authorList>
    </citation>
    <scope>NUCLEOTIDE SEQUENCE [LARGE SCALE GENOMIC DNA]</scope>
    <source>
        <strain evidence="3">JCM 18324</strain>
    </source>
</reference>
<feature type="compositionally biased region" description="Basic and acidic residues" evidence="1">
    <location>
        <begin position="76"/>
        <end position="91"/>
    </location>
</feature>